<dbReference type="Gene3D" id="3.40.50.720">
    <property type="entry name" value="NAD(P)-binding Rossmann-like Domain"/>
    <property type="match status" value="1"/>
</dbReference>
<dbReference type="GO" id="GO:0006631">
    <property type="term" value="P:fatty acid metabolic process"/>
    <property type="evidence" value="ECO:0007669"/>
    <property type="project" value="InterPro"/>
</dbReference>
<evidence type="ECO:0000259" key="7">
    <source>
        <dbReference type="Pfam" id="PF18321"/>
    </source>
</evidence>
<dbReference type="Gene3D" id="1.10.1040.10">
    <property type="entry name" value="N-(1-d-carboxylethyl)-l-norvaline Dehydrogenase, domain 2"/>
    <property type="match status" value="1"/>
</dbReference>
<dbReference type="SUPFAM" id="SSF48179">
    <property type="entry name" value="6-phosphogluconate dehydrogenase C-terminal domain-like"/>
    <property type="match status" value="2"/>
</dbReference>
<dbReference type="GO" id="GO:0016616">
    <property type="term" value="F:oxidoreductase activity, acting on the CH-OH group of donors, NAD or NADP as acceptor"/>
    <property type="evidence" value="ECO:0007669"/>
    <property type="project" value="InterPro"/>
</dbReference>
<name>A0A919BK61_STRFL</name>
<dbReference type="GO" id="GO:0070403">
    <property type="term" value="F:NAD+ binding"/>
    <property type="evidence" value="ECO:0007669"/>
    <property type="project" value="InterPro"/>
</dbReference>
<feature type="domain" description="3-hydroxyacyl-CoA dehydrogenase C-terminal" evidence="5">
    <location>
        <begin position="234"/>
        <end position="331"/>
    </location>
</feature>
<dbReference type="InterPro" id="IPR006108">
    <property type="entry name" value="3HC_DH_C"/>
</dbReference>
<organism evidence="8 9">
    <name type="scientific">Streptomyces filamentosus</name>
    <name type="common">Streptomyces roseosporus</name>
    <dbReference type="NCBI Taxonomy" id="67294"/>
    <lineage>
        <taxon>Bacteria</taxon>
        <taxon>Bacillati</taxon>
        <taxon>Actinomycetota</taxon>
        <taxon>Actinomycetes</taxon>
        <taxon>Kitasatosporales</taxon>
        <taxon>Streptomycetaceae</taxon>
        <taxon>Streptomyces</taxon>
    </lineage>
</organism>
<dbReference type="Pfam" id="PF18321">
    <property type="entry name" value="3HCDH_RFF"/>
    <property type="match status" value="1"/>
</dbReference>
<dbReference type="Pfam" id="PF00725">
    <property type="entry name" value="3HCDH"/>
    <property type="match status" value="2"/>
</dbReference>
<dbReference type="InterPro" id="IPR041040">
    <property type="entry name" value="3HCDH_RFF"/>
</dbReference>
<sequence length="545" mass="57498">MSAETSAGTSGDTSGGTDGTDPGTPGDPSAAAHTERTGRGSVTMEKAIGRDRTVAVVGSGTMGQGIAQVALVAGHPVRLYDSAPGRAAEAVAAIGARLDRLVEKGRLDAAAREDAAGRLHAAGELAELADAALVVEAIVEDLTVKRGLFAALEEVVADDALLATNTSSLSVTAIAGALRLPGRFVGLHFFNPAPLLPLVEVVRGFASDESAATRAYETVKAWGKTPVRCADTPGFIVNRIARPFYAEAFRVYEEGAADPATIDAALSECGGFRMGPFELTDLIGQDVNEAVTRSVWESFFQDPKFTPSLAQRRLVESGRLGRKTGHGWYPYGEGAERPRPHTAPPAEAPAEITVEGDLGPARALVAMAREAGITVHETDEDRGTRILLPGGGQLVLADGQTSVEFRDVVYFDLSLDYREATRIVLSASEVTAWETLRGAIGLFQALGKKVSVIGDVPGMIVARTVAMLIDLAADAVAKGVATAEDIDTAMRLGVNYPVGPFEWRRRLGAAWAHEVLDELHARVPTGRYAPSLALYRRTYAEMGGE</sequence>
<evidence type="ECO:0000256" key="4">
    <source>
        <dbReference type="SAM" id="MobiDB-lite"/>
    </source>
</evidence>
<evidence type="ECO:0000256" key="3">
    <source>
        <dbReference type="ARBA" id="ARBA00023002"/>
    </source>
</evidence>
<keyword evidence="3" id="KW-0560">Oxidoreductase</keyword>
<evidence type="ECO:0000259" key="6">
    <source>
        <dbReference type="Pfam" id="PF02737"/>
    </source>
</evidence>
<dbReference type="Gene3D" id="1.10.1040.50">
    <property type="match status" value="1"/>
</dbReference>
<dbReference type="PANTHER" id="PTHR48075:SF5">
    <property type="entry name" value="3-HYDROXYBUTYRYL-COA DEHYDROGENASE"/>
    <property type="match status" value="1"/>
</dbReference>
<feature type="region of interest" description="Disordered" evidence="4">
    <location>
        <begin position="1"/>
        <end position="43"/>
    </location>
</feature>
<dbReference type="PROSITE" id="PS00067">
    <property type="entry name" value="3HCDH"/>
    <property type="match status" value="1"/>
</dbReference>
<gene>
    <name evidence="8" type="ORF">GCM10017667_25320</name>
</gene>
<evidence type="ECO:0000313" key="8">
    <source>
        <dbReference type="EMBL" id="GHF94172.1"/>
    </source>
</evidence>
<comment type="caution">
    <text evidence="8">The sequence shown here is derived from an EMBL/GenBank/DDBJ whole genome shotgun (WGS) entry which is preliminary data.</text>
</comment>
<comment type="pathway">
    <text evidence="1">Lipid metabolism; butanoate metabolism.</text>
</comment>
<proteinExistence type="inferred from homology"/>
<dbReference type="SUPFAM" id="SSF51735">
    <property type="entry name" value="NAD(P)-binding Rossmann-fold domains"/>
    <property type="match status" value="1"/>
</dbReference>
<accession>A0A919BK61</accession>
<dbReference type="Proteomes" id="UP000632849">
    <property type="component" value="Unassembled WGS sequence"/>
</dbReference>
<dbReference type="Pfam" id="PF02737">
    <property type="entry name" value="3HCDH_N"/>
    <property type="match status" value="1"/>
</dbReference>
<feature type="domain" description="3-hydroxyacyl-CoA dehydrogenase C-terminal" evidence="5">
    <location>
        <begin position="458"/>
        <end position="534"/>
    </location>
</feature>
<dbReference type="InterPro" id="IPR036291">
    <property type="entry name" value="NAD(P)-bd_dom_sf"/>
</dbReference>
<dbReference type="InterPro" id="IPR013328">
    <property type="entry name" value="6PGD_dom2"/>
</dbReference>
<comment type="similarity">
    <text evidence="2">Belongs to the 3-hydroxyacyl-CoA dehydrogenase family.</text>
</comment>
<dbReference type="InterPro" id="IPR006176">
    <property type="entry name" value="3-OHacyl-CoA_DH_NAD-bd"/>
</dbReference>
<dbReference type="InterPro" id="IPR006180">
    <property type="entry name" value="3-OHacyl-CoA_DH_CS"/>
</dbReference>
<evidence type="ECO:0000256" key="2">
    <source>
        <dbReference type="ARBA" id="ARBA00009463"/>
    </source>
</evidence>
<keyword evidence="9" id="KW-1185">Reference proteome</keyword>
<feature type="domain" description="3-hydroxybutyryl-CoA dehydrogenase reduced Rossmann-fold" evidence="7">
    <location>
        <begin position="405"/>
        <end position="457"/>
    </location>
</feature>
<protein>
    <submittedName>
        <fullName evidence="8">3-hydroxyacyl-CoA dehydrogenase</fullName>
    </submittedName>
</protein>
<dbReference type="InterPro" id="IPR008927">
    <property type="entry name" value="6-PGluconate_DH-like_C_sf"/>
</dbReference>
<evidence type="ECO:0000313" key="9">
    <source>
        <dbReference type="Proteomes" id="UP000632849"/>
    </source>
</evidence>
<feature type="compositionally biased region" description="Low complexity" evidence="4">
    <location>
        <begin position="19"/>
        <end position="30"/>
    </location>
</feature>
<evidence type="ECO:0000256" key="1">
    <source>
        <dbReference type="ARBA" id="ARBA00005086"/>
    </source>
</evidence>
<dbReference type="FunFam" id="3.40.50.720:FF:000009">
    <property type="entry name" value="Fatty oxidation complex, alpha subunit"/>
    <property type="match status" value="1"/>
</dbReference>
<dbReference type="PANTHER" id="PTHR48075">
    <property type="entry name" value="3-HYDROXYACYL-COA DEHYDROGENASE FAMILY PROTEIN"/>
    <property type="match status" value="1"/>
</dbReference>
<feature type="region of interest" description="Disordered" evidence="4">
    <location>
        <begin position="326"/>
        <end position="346"/>
    </location>
</feature>
<evidence type="ECO:0000259" key="5">
    <source>
        <dbReference type="Pfam" id="PF00725"/>
    </source>
</evidence>
<reference evidence="8" key="1">
    <citation type="journal article" date="2014" name="Int. J. Syst. Evol. Microbiol.">
        <title>Complete genome sequence of Corynebacterium casei LMG S-19264T (=DSM 44701T), isolated from a smear-ripened cheese.</title>
        <authorList>
            <consortium name="US DOE Joint Genome Institute (JGI-PGF)"/>
            <person name="Walter F."/>
            <person name="Albersmeier A."/>
            <person name="Kalinowski J."/>
            <person name="Ruckert C."/>
        </authorList>
    </citation>
    <scope>NUCLEOTIDE SEQUENCE</scope>
    <source>
        <strain evidence="8">JCM 4122</strain>
    </source>
</reference>
<dbReference type="AlphaFoldDB" id="A0A919BK61"/>
<feature type="domain" description="3-hydroxyacyl-CoA dehydrogenase NAD binding" evidence="6">
    <location>
        <begin position="53"/>
        <end position="231"/>
    </location>
</feature>
<reference evidence="8" key="2">
    <citation type="submission" date="2020-09" db="EMBL/GenBank/DDBJ databases">
        <authorList>
            <person name="Sun Q."/>
            <person name="Ohkuma M."/>
        </authorList>
    </citation>
    <scope>NUCLEOTIDE SEQUENCE</scope>
    <source>
        <strain evidence="8">JCM 4122</strain>
    </source>
</reference>
<dbReference type="NCBIfam" id="NF006124">
    <property type="entry name" value="PRK08268.1"/>
    <property type="match status" value="1"/>
</dbReference>
<dbReference type="EMBL" id="BNBE01000001">
    <property type="protein sequence ID" value="GHF94172.1"/>
    <property type="molecule type" value="Genomic_DNA"/>
</dbReference>
<feature type="compositionally biased region" description="Low complexity" evidence="4">
    <location>
        <begin position="1"/>
        <end position="12"/>
    </location>
</feature>